<name>A0A1E5GCR7_9ENTE</name>
<accession>A0A1E5GCR7</accession>
<dbReference type="InterPro" id="IPR022948">
    <property type="entry name" value="COD_ChbG_bac"/>
</dbReference>
<dbReference type="GO" id="GO:0046872">
    <property type="term" value="F:metal ion binding"/>
    <property type="evidence" value="ECO:0007669"/>
    <property type="project" value="UniProtKB-KW"/>
</dbReference>
<sequence>MKKVIINADDFGYSSAVNFGIIKAFQNGALTSTTLMANMPGCAEAIQLAKENPELGVGGHLVLTCGRPKTTGKSLVDDQGNFYHLDQYKQVRQSMTEAEIFAEWCCQIDHLIESGLNLTHLDSHHHVHTFSENLAITARIAEKYQLPFRNAFDLEKNLHLPCQKGIKGFQDLMNYPAIRDLTRSFEENRDACLAEIQAVLDKVVHEEITELMVHPAFVDEQLYFHSSFNVARVKEVAILCDSQTQELLAKNNIELFHYGNVSSVG</sequence>
<evidence type="ECO:0000256" key="5">
    <source>
        <dbReference type="ARBA" id="ARBA00023277"/>
    </source>
</evidence>
<evidence type="ECO:0000256" key="3">
    <source>
        <dbReference type="ARBA" id="ARBA00022801"/>
    </source>
</evidence>
<keyword evidence="2" id="KW-0479">Metal-binding</keyword>
<evidence type="ECO:0000313" key="7">
    <source>
        <dbReference type="Proteomes" id="UP000095094"/>
    </source>
</evidence>
<dbReference type="InterPro" id="IPR011330">
    <property type="entry name" value="Glyco_hydro/deAcase_b/a-brl"/>
</dbReference>
<dbReference type="GO" id="GO:0000272">
    <property type="term" value="P:polysaccharide catabolic process"/>
    <property type="evidence" value="ECO:0007669"/>
    <property type="project" value="InterPro"/>
</dbReference>
<gene>
    <name evidence="6" type="ORF">BCR25_08610</name>
</gene>
<protein>
    <recommendedName>
        <fullName evidence="8">Carbohydrate deacetylase</fullName>
    </recommendedName>
</protein>
<evidence type="ECO:0000313" key="6">
    <source>
        <dbReference type="EMBL" id="OEG10526.1"/>
    </source>
</evidence>
<comment type="caution">
    <text evidence="6">The sequence shown here is derived from an EMBL/GenBank/DDBJ whole genome shotgun (WGS) entry which is preliminary data.</text>
</comment>
<comment type="cofactor">
    <cofactor evidence="1">
        <name>Mg(2+)</name>
        <dbReference type="ChEBI" id="CHEBI:18420"/>
    </cofactor>
</comment>
<keyword evidence="3" id="KW-0378">Hydrolase</keyword>
<evidence type="ECO:0000256" key="1">
    <source>
        <dbReference type="ARBA" id="ARBA00001946"/>
    </source>
</evidence>
<dbReference type="Proteomes" id="UP000095094">
    <property type="component" value="Unassembled WGS sequence"/>
</dbReference>
<dbReference type="OrthoDB" id="9774177at2"/>
<organism evidence="6 7">
    <name type="scientific">Enterococcus termitis</name>
    <dbReference type="NCBI Taxonomy" id="332950"/>
    <lineage>
        <taxon>Bacteria</taxon>
        <taxon>Bacillati</taxon>
        <taxon>Bacillota</taxon>
        <taxon>Bacilli</taxon>
        <taxon>Lactobacillales</taxon>
        <taxon>Enterococcaceae</taxon>
        <taxon>Enterococcus</taxon>
    </lineage>
</organism>
<evidence type="ECO:0000256" key="4">
    <source>
        <dbReference type="ARBA" id="ARBA00022842"/>
    </source>
</evidence>
<dbReference type="RefSeq" id="WP_069664307.1">
    <property type="nucleotide sequence ID" value="NZ_JBHUJJ010000001.1"/>
</dbReference>
<proteinExistence type="predicted"/>
<dbReference type="Pfam" id="PF04794">
    <property type="entry name" value="YdjC"/>
    <property type="match status" value="1"/>
</dbReference>
<dbReference type="PANTHER" id="PTHR31609:SF1">
    <property type="entry name" value="CARBOHYDRATE DEACETYLASE"/>
    <property type="match status" value="1"/>
</dbReference>
<keyword evidence="7" id="KW-1185">Reference proteome</keyword>
<dbReference type="SUPFAM" id="SSF88713">
    <property type="entry name" value="Glycoside hydrolase/deacetylase"/>
    <property type="match status" value="1"/>
</dbReference>
<dbReference type="InterPro" id="IPR006879">
    <property type="entry name" value="YdjC-like"/>
</dbReference>
<evidence type="ECO:0000256" key="2">
    <source>
        <dbReference type="ARBA" id="ARBA00022723"/>
    </source>
</evidence>
<dbReference type="CDD" id="cd10803">
    <property type="entry name" value="YdjC_EF3048_like"/>
    <property type="match status" value="1"/>
</dbReference>
<dbReference type="GO" id="GO:0016811">
    <property type="term" value="F:hydrolase activity, acting on carbon-nitrogen (but not peptide) bonds, in linear amides"/>
    <property type="evidence" value="ECO:0007669"/>
    <property type="project" value="InterPro"/>
</dbReference>
<dbReference type="PANTHER" id="PTHR31609">
    <property type="entry name" value="YDJC DEACETYLASE FAMILY MEMBER"/>
    <property type="match status" value="1"/>
</dbReference>
<keyword evidence="5" id="KW-0119">Carbohydrate metabolism</keyword>
<dbReference type="GO" id="GO:0019213">
    <property type="term" value="F:deacetylase activity"/>
    <property type="evidence" value="ECO:0007669"/>
    <property type="project" value="TreeGrafter"/>
</dbReference>
<dbReference type="EMBL" id="MIJY01000043">
    <property type="protein sequence ID" value="OEG10526.1"/>
    <property type="molecule type" value="Genomic_DNA"/>
</dbReference>
<reference evidence="7" key="1">
    <citation type="submission" date="2016-09" db="EMBL/GenBank/DDBJ databases">
        <authorList>
            <person name="Gulvik C.A."/>
        </authorList>
    </citation>
    <scope>NUCLEOTIDE SEQUENCE [LARGE SCALE GENOMIC DNA]</scope>
    <source>
        <strain evidence="7">LMG 8895</strain>
    </source>
</reference>
<keyword evidence="4" id="KW-0460">Magnesium</keyword>
<dbReference type="Gene3D" id="3.20.20.370">
    <property type="entry name" value="Glycoside hydrolase/deacetylase"/>
    <property type="match status" value="1"/>
</dbReference>
<evidence type="ECO:0008006" key="8">
    <source>
        <dbReference type="Google" id="ProtNLM"/>
    </source>
</evidence>
<dbReference type="AlphaFoldDB" id="A0A1E5GCR7"/>